<dbReference type="InterPro" id="IPR007852">
    <property type="entry name" value="Cdc73/Parafibromin"/>
</dbReference>
<comment type="subcellular location">
    <subcellularLocation>
        <location evidence="1">Nucleus</location>
    </subcellularLocation>
</comment>
<dbReference type="InterPro" id="IPR038103">
    <property type="entry name" value="CDC73_C_sf"/>
</dbReference>
<feature type="region of interest" description="Disordered" evidence="5">
    <location>
        <begin position="546"/>
        <end position="574"/>
    </location>
</feature>
<evidence type="ECO:0000256" key="2">
    <source>
        <dbReference type="ARBA" id="ARBA00010427"/>
    </source>
</evidence>
<comment type="caution">
    <text evidence="7">The sequence shown here is derived from an EMBL/GenBank/DDBJ whole genome shotgun (WGS) entry which is preliminary data.</text>
</comment>
<evidence type="ECO:0000313" key="7">
    <source>
        <dbReference type="EMBL" id="KAL0472306.1"/>
    </source>
</evidence>
<feature type="compositionally biased region" description="Polar residues" evidence="5">
    <location>
        <begin position="205"/>
        <end position="215"/>
    </location>
</feature>
<evidence type="ECO:0000259" key="6">
    <source>
        <dbReference type="Pfam" id="PF05179"/>
    </source>
</evidence>
<protein>
    <submittedName>
        <fullName evidence="7">CDC73 domain-containing protein</fullName>
    </submittedName>
</protein>
<keyword evidence="4" id="KW-0539">Nucleus</keyword>
<evidence type="ECO:0000256" key="4">
    <source>
        <dbReference type="ARBA" id="ARBA00023242"/>
    </source>
</evidence>
<keyword evidence="3" id="KW-0804">Transcription</keyword>
<evidence type="ECO:0000256" key="1">
    <source>
        <dbReference type="ARBA" id="ARBA00004123"/>
    </source>
</evidence>
<comment type="similarity">
    <text evidence="2">Belongs to the CDC73 family.</text>
</comment>
<dbReference type="EMBL" id="JAVLET010000003">
    <property type="protein sequence ID" value="KAL0472306.1"/>
    <property type="molecule type" value="Genomic_DNA"/>
</dbReference>
<accession>A0ABR3DI05</accession>
<keyword evidence="8" id="KW-1185">Reference proteome</keyword>
<feature type="region of interest" description="Disordered" evidence="5">
    <location>
        <begin position="386"/>
        <end position="534"/>
    </location>
</feature>
<evidence type="ECO:0000256" key="5">
    <source>
        <dbReference type="SAM" id="MobiDB-lite"/>
    </source>
</evidence>
<feature type="region of interest" description="Disordered" evidence="5">
    <location>
        <begin position="181"/>
        <end position="229"/>
    </location>
</feature>
<dbReference type="PANTHER" id="PTHR12466:SF8">
    <property type="entry name" value="PARAFIBROMIN"/>
    <property type="match status" value="1"/>
</dbReference>
<dbReference type="Pfam" id="PF05179">
    <property type="entry name" value="CDC73_C"/>
    <property type="match status" value="1"/>
</dbReference>
<dbReference type="InterPro" id="IPR031336">
    <property type="entry name" value="CDC73_C"/>
</dbReference>
<dbReference type="Gene3D" id="3.40.50.11990">
    <property type="entry name" value="RNA polymerase II accessory factor, Cdc73 C-terminal domain"/>
    <property type="match status" value="1"/>
</dbReference>
<feature type="compositionally biased region" description="Polar residues" evidence="5">
    <location>
        <begin position="387"/>
        <end position="401"/>
    </location>
</feature>
<name>A0ABR3DI05_NEUIN</name>
<dbReference type="PANTHER" id="PTHR12466">
    <property type="entry name" value="CDC73 DOMAIN PROTEIN"/>
    <property type="match status" value="1"/>
</dbReference>
<feature type="compositionally biased region" description="Low complexity" evidence="5">
    <location>
        <begin position="216"/>
        <end position="228"/>
    </location>
</feature>
<evidence type="ECO:0000256" key="3">
    <source>
        <dbReference type="ARBA" id="ARBA00023163"/>
    </source>
</evidence>
<feature type="compositionally biased region" description="Low complexity" evidence="5">
    <location>
        <begin position="442"/>
        <end position="461"/>
    </location>
</feature>
<feature type="compositionally biased region" description="Low complexity" evidence="5">
    <location>
        <begin position="712"/>
        <end position="733"/>
    </location>
</feature>
<feature type="region of interest" description="Disordered" evidence="5">
    <location>
        <begin position="709"/>
        <end position="738"/>
    </location>
</feature>
<dbReference type="Proteomes" id="UP001451303">
    <property type="component" value="Unassembled WGS sequence"/>
</dbReference>
<feature type="region of interest" description="Disordered" evidence="5">
    <location>
        <begin position="264"/>
        <end position="283"/>
    </location>
</feature>
<proteinExistence type="inferred from homology"/>
<feature type="region of interest" description="Disordered" evidence="5">
    <location>
        <begin position="121"/>
        <end position="142"/>
    </location>
</feature>
<organism evidence="7 8">
    <name type="scientific">Neurospora intermedia</name>
    <dbReference type="NCBI Taxonomy" id="5142"/>
    <lineage>
        <taxon>Eukaryota</taxon>
        <taxon>Fungi</taxon>
        <taxon>Dikarya</taxon>
        <taxon>Ascomycota</taxon>
        <taxon>Pezizomycotina</taxon>
        <taxon>Sordariomycetes</taxon>
        <taxon>Sordariomycetidae</taxon>
        <taxon>Sordariales</taxon>
        <taxon>Sordariaceae</taxon>
        <taxon>Neurospora</taxon>
    </lineage>
</organism>
<reference evidence="7 8" key="1">
    <citation type="submission" date="2023-09" db="EMBL/GenBank/DDBJ databases">
        <title>Multi-omics analysis of a traditional fermented food reveals byproduct-associated fungal strains for waste-to-food upcycling.</title>
        <authorList>
            <consortium name="Lawrence Berkeley National Laboratory"/>
            <person name="Rekdal V.M."/>
            <person name="Villalobos-Escobedo J.M."/>
            <person name="Rodriguez-Valeron N."/>
            <person name="Garcia M.O."/>
            <person name="Vasquez D.P."/>
            <person name="Damayanti I."/>
            <person name="Sorensen P.M."/>
            <person name="Baidoo E.E."/>
            <person name="De Carvalho A.C."/>
            <person name="Riley R."/>
            <person name="Lipzen A."/>
            <person name="He G."/>
            <person name="Yan M."/>
            <person name="Haridas S."/>
            <person name="Daum C."/>
            <person name="Yoshinaga Y."/>
            <person name="Ng V."/>
            <person name="Grigoriev I.V."/>
            <person name="Munk R."/>
            <person name="Nuraida L."/>
            <person name="Wijaya C.H."/>
            <person name="Morales P.-C."/>
            <person name="Keasling J.D."/>
        </authorList>
    </citation>
    <scope>NUCLEOTIDE SEQUENCE [LARGE SCALE GENOMIC DNA]</scope>
    <source>
        <strain evidence="7 8">FGSC 2613</strain>
    </source>
</reference>
<sequence length="973" mass="107506">MLRQSGLESPSPRFSHSKAITILCHIAFLPRDTKFYSVFPQDHDFRRCTLALRLIIPTPPQPQYTARQGIVQPSEFIGRVATLSRRLSSSPWYQGKERRRSSLPSLGGAVLDGSLSRVPSISGASVRNSKDNSLRGVYDLDPPRPPKEGYEWVWYPEGYWAERKFRPIDFAAASSRTPEAKVWKWRRRSRKTGSGSHDNDASRPSPKTNQPQQQLSTSNNTPTSPHSPFRTEEAHILALQSPGVHLLTSTSLVESEWLAPKHSFQTPRSLDLSPPAEVSPDIPSESRETFVFLSKTGISAMSVLQKTKDILQLNRRWNSSGDRISNPYKQKLIYTGAKDRALRLGHMLTTRLQEATRIHTPPLKGDTADGRPRGYFFNVSIPIGADNTESSASSKETNFSGTTMPMSLPPTPSRHPQERIEEEQGGYRGPRRGEFSPPPTPGLSGLSPTPGASSLPTTPGTADKKRREWWDAPTKSAEARRAERTERLASERSRGDGEGGRLRKKGQFTFDVPEHLPNSPMCPANPKHKSKGKGVCVYHGRRKSASLSDDAYDSRDTASESSAKRPSVNPKMASVDHDPLLLLRGSIASSSAIIPTTSADTSSDSSTEVPLSQATHLLFTHPARVAIPIDAPTRFVSNGSPVDLRSIYFAWLNHEVAIPEYNASATKLNEELGGAGAVHKFAFVERLELIAWLEGGSEESEYIKPLAGETGGASATGAASTTAASKAAPTVSARSGRGTLDPRLAQIYNSERRMGDRNSVLRGIKPTLAQAFMSKKPGPTAITNNPALAINQKPARRPDPIILLSPSASSLLRMSNIRDFLENGRYTLPDHNASISVLHVSRMMKDIDPNRPMRFILVEGPEQFKPEYWNRVVAVFTTGQAWQFKNYRWSQPTDLFRHVLGIYVGWRGEQPPESVRSFGHRVLATSVDKVRDPAAAGAENRWRDREVVESIWKAIEGNMRSKGWRKDTAPTSI</sequence>
<feature type="compositionally biased region" description="Basic and acidic residues" evidence="5">
    <location>
        <begin position="477"/>
        <end position="501"/>
    </location>
</feature>
<feature type="domain" description="Cell division control protein 73 C-terminal" evidence="6">
    <location>
        <begin position="797"/>
        <end position="956"/>
    </location>
</feature>
<evidence type="ECO:0000313" key="8">
    <source>
        <dbReference type="Proteomes" id="UP001451303"/>
    </source>
</evidence>
<gene>
    <name evidence="7" type="ORF">QR685DRAFT_570908</name>
</gene>